<reference evidence="2 5" key="2">
    <citation type="submission" date="2022-05" db="EMBL/GenBank/DDBJ databases">
        <title>Genome Sequencing of Bee-Associated Microbes.</title>
        <authorList>
            <person name="Dunlap C."/>
        </authorList>
    </citation>
    <scope>NUCLEOTIDE SEQUENCE [LARGE SCALE GENOMIC DNA]</scope>
    <source>
        <strain evidence="2 5">NRRL B-23120</strain>
    </source>
</reference>
<keyword evidence="5" id="KW-1185">Reference proteome</keyword>
<reference evidence="3 4" key="1">
    <citation type="submission" date="2018-01" db="EMBL/GenBank/DDBJ databases">
        <title>The whole genome sequencing and assembly of Paenibacillus chitinolyticus KCCM 41400 strain.</title>
        <authorList>
            <person name="Kim J.-Y."/>
            <person name="Park M.-K."/>
            <person name="Lee Y.-J."/>
            <person name="Yi H."/>
            <person name="Bahn Y.-S."/>
            <person name="Kim J.F."/>
            <person name="Lee D.-W."/>
        </authorList>
    </citation>
    <scope>NUCLEOTIDE SEQUENCE [LARGE SCALE GENOMIC DNA]</scope>
    <source>
        <strain evidence="3 4">KCCM 41400</strain>
    </source>
</reference>
<evidence type="ECO:0000313" key="5">
    <source>
        <dbReference type="Proteomes" id="UP001527202"/>
    </source>
</evidence>
<dbReference type="Proteomes" id="UP000288943">
    <property type="component" value="Chromosome"/>
</dbReference>
<dbReference type="EMBL" id="CP026520">
    <property type="protein sequence ID" value="QAV21712.1"/>
    <property type="molecule type" value="Genomic_DNA"/>
</dbReference>
<evidence type="ECO:0000313" key="3">
    <source>
        <dbReference type="EMBL" id="QAV21712.1"/>
    </source>
</evidence>
<feature type="region of interest" description="Disordered" evidence="1">
    <location>
        <begin position="1"/>
        <end position="26"/>
    </location>
</feature>
<evidence type="ECO:0000313" key="2">
    <source>
        <dbReference type="EMBL" id="MCY9598419.1"/>
    </source>
</evidence>
<dbReference type="EMBL" id="JAMDMJ010000029">
    <property type="protein sequence ID" value="MCY9598419.1"/>
    <property type="molecule type" value="Genomic_DNA"/>
</dbReference>
<dbReference type="OrthoDB" id="2666285at2"/>
<dbReference type="KEGG" id="pchi:PC41400_15275"/>
<dbReference type="AlphaFoldDB" id="A0A410X509"/>
<protein>
    <submittedName>
        <fullName evidence="3">Uncharacterized protein</fullName>
    </submittedName>
</protein>
<evidence type="ECO:0000256" key="1">
    <source>
        <dbReference type="SAM" id="MobiDB-lite"/>
    </source>
</evidence>
<proteinExistence type="predicted"/>
<organism evidence="3 4">
    <name type="scientific">Paenibacillus chitinolyticus</name>
    <dbReference type="NCBI Taxonomy" id="79263"/>
    <lineage>
        <taxon>Bacteria</taxon>
        <taxon>Bacillati</taxon>
        <taxon>Bacillota</taxon>
        <taxon>Bacilli</taxon>
        <taxon>Bacillales</taxon>
        <taxon>Paenibacillaceae</taxon>
        <taxon>Paenibacillus</taxon>
    </lineage>
</organism>
<gene>
    <name evidence="2" type="ORF">M5X16_21965</name>
    <name evidence="3" type="ORF">PC41400_15275</name>
</gene>
<sequence>MDAKEMEEQLVRKLTEGEMKEEDREESARKRLMAKTEIRIQATTDPVVEETRKYREMAEELDGRYDRYTHLLEAKGPDSSKDQS</sequence>
<dbReference type="Proteomes" id="UP001527202">
    <property type="component" value="Unassembled WGS sequence"/>
</dbReference>
<name>A0A410X509_9BACL</name>
<accession>A0A410X509</accession>
<evidence type="ECO:0000313" key="4">
    <source>
        <dbReference type="Proteomes" id="UP000288943"/>
    </source>
</evidence>